<dbReference type="EMBL" id="JBDNCH010000002">
    <property type="protein sequence ID" value="MEN9060996.1"/>
    <property type="molecule type" value="Genomic_DNA"/>
</dbReference>
<evidence type="ECO:0000313" key="1">
    <source>
        <dbReference type="EMBL" id="MEN9060996.1"/>
    </source>
</evidence>
<dbReference type="RefSeq" id="WP_347166117.1">
    <property type="nucleotide sequence ID" value="NZ_JBDNCH010000002.1"/>
</dbReference>
<sequence length="72" mass="7504">MIRMVALGIGFLSVTYVLLWTVGEASEQTPDEAVSRAASLPPGLAPALPTAAPMTLADPLQRQADMALPTPD</sequence>
<evidence type="ECO:0000313" key="2">
    <source>
        <dbReference type="Proteomes" id="UP001428774"/>
    </source>
</evidence>
<dbReference type="Proteomes" id="UP001428774">
    <property type="component" value="Unassembled WGS sequence"/>
</dbReference>
<gene>
    <name evidence="1" type="ORF">ABFB10_08025</name>
</gene>
<proteinExistence type="predicted"/>
<organism evidence="1 2">
    <name type="scientific">Ponticoccus litoralis</name>
    <dbReference type="NCBI Taxonomy" id="422297"/>
    <lineage>
        <taxon>Bacteria</taxon>
        <taxon>Pseudomonadati</taxon>
        <taxon>Pseudomonadota</taxon>
        <taxon>Alphaproteobacteria</taxon>
        <taxon>Rhodobacterales</taxon>
        <taxon>Roseobacteraceae</taxon>
        <taxon>Ponticoccus</taxon>
    </lineage>
</organism>
<protein>
    <submittedName>
        <fullName evidence="1">Uncharacterized protein</fullName>
    </submittedName>
</protein>
<keyword evidence="2" id="KW-1185">Reference proteome</keyword>
<accession>A0AAW9SKN3</accession>
<name>A0AAW9SKN3_9RHOB</name>
<reference evidence="1 2" key="1">
    <citation type="submission" date="2024-05" db="EMBL/GenBank/DDBJ databases">
        <title>Genome sequence of Ponticoccus litoralis KCCM 90028.</title>
        <authorList>
            <person name="Kim J.M."/>
            <person name="Lee J.K."/>
            <person name="Choi B.J."/>
            <person name="Bayburt H."/>
            <person name="Baek J.H."/>
            <person name="Jeon C.O."/>
        </authorList>
    </citation>
    <scope>NUCLEOTIDE SEQUENCE [LARGE SCALE GENOMIC DNA]</scope>
    <source>
        <strain evidence="1 2">KCCM 90028</strain>
    </source>
</reference>
<dbReference type="AlphaFoldDB" id="A0AAW9SKN3"/>
<comment type="caution">
    <text evidence="1">The sequence shown here is derived from an EMBL/GenBank/DDBJ whole genome shotgun (WGS) entry which is preliminary data.</text>
</comment>